<keyword evidence="3 6" id="KW-0812">Transmembrane</keyword>
<gene>
    <name evidence="7" type="primary">PRRT2</name>
</gene>
<feature type="transmembrane region" description="Helical" evidence="6">
    <location>
        <begin position="36"/>
        <end position="57"/>
    </location>
</feature>
<proteinExistence type="inferred from homology"/>
<dbReference type="Ensembl" id="ENSOCUT00000012881.4">
    <property type="protein sequence ID" value="ENSOCUP00000011087.4"/>
    <property type="gene ID" value="ENSOCUG00000012883.4"/>
</dbReference>
<dbReference type="HOGENOM" id="CLU_070349_0_0_1"/>
<dbReference type="Pfam" id="PF04505">
    <property type="entry name" value="CD225"/>
    <property type="match status" value="1"/>
</dbReference>
<evidence type="ECO:0000256" key="6">
    <source>
        <dbReference type="SAM" id="Phobius"/>
    </source>
</evidence>
<evidence type="ECO:0000313" key="8">
    <source>
        <dbReference type="Proteomes" id="UP000001811"/>
    </source>
</evidence>
<dbReference type="EMBL" id="AAGW02069648">
    <property type="status" value="NOT_ANNOTATED_CDS"/>
    <property type="molecule type" value="Genomic_DNA"/>
</dbReference>
<reference evidence="7" key="2">
    <citation type="submission" date="2025-08" db="UniProtKB">
        <authorList>
            <consortium name="Ensembl"/>
        </authorList>
    </citation>
    <scope>IDENTIFICATION</scope>
    <source>
        <strain evidence="7">Thorbecke</strain>
    </source>
</reference>
<dbReference type="InParanoid" id="G1T498"/>
<reference evidence="7 8" key="1">
    <citation type="journal article" date="2011" name="Nature">
        <title>A high-resolution map of human evolutionary constraint using 29 mammals.</title>
        <authorList>
            <person name="Lindblad-Toh K."/>
            <person name="Garber M."/>
            <person name="Zuk O."/>
            <person name="Lin M.F."/>
            <person name="Parker B.J."/>
            <person name="Washietl S."/>
            <person name="Kheradpour P."/>
            <person name="Ernst J."/>
            <person name="Jordan G."/>
            <person name="Mauceli E."/>
            <person name="Ward L.D."/>
            <person name="Lowe C.B."/>
            <person name="Holloway A.K."/>
            <person name="Clamp M."/>
            <person name="Gnerre S."/>
            <person name="Alfoldi J."/>
            <person name="Beal K."/>
            <person name="Chang J."/>
            <person name="Clawson H."/>
            <person name="Cuff J."/>
            <person name="Di Palma F."/>
            <person name="Fitzgerald S."/>
            <person name="Flicek P."/>
            <person name="Guttman M."/>
            <person name="Hubisz M.J."/>
            <person name="Jaffe D.B."/>
            <person name="Jungreis I."/>
            <person name="Kent W.J."/>
            <person name="Kostka D."/>
            <person name="Lara M."/>
            <person name="Martins A.L."/>
            <person name="Massingham T."/>
            <person name="Moltke I."/>
            <person name="Raney B.J."/>
            <person name="Rasmussen M.D."/>
            <person name="Robinson J."/>
            <person name="Stark A."/>
            <person name="Vilella A.J."/>
            <person name="Wen J."/>
            <person name="Xie X."/>
            <person name="Zody M.C."/>
            <person name="Baldwin J."/>
            <person name="Bloom T."/>
            <person name="Chin C.W."/>
            <person name="Heiman D."/>
            <person name="Nicol R."/>
            <person name="Nusbaum C."/>
            <person name="Young S."/>
            <person name="Wilkinson J."/>
            <person name="Worley K.C."/>
            <person name="Kovar C.L."/>
            <person name="Muzny D.M."/>
            <person name="Gibbs R.A."/>
            <person name="Cree A."/>
            <person name="Dihn H.H."/>
            <person name="Fowler G."/>
            <person name="Jhangiani S."/>
            <person name="Joshi V."/>
            <person name="Lee S."/>
            <person name="Lewis L.R."/>
            <person name="Nazareth L.V."/>
            <person name="Okwuonu G."/>
            <person name="Santibanez J."/>
            <person name="Warren W.C."/>
            <person name="Mardis E.R."/>
            <person name="Weinstock G.M."/>
            <person name="Wilson R.K."/>
            <person name="Delehaunty K."/>
            <person name="Dooling D."/>
            <person name="Fronik C."/>
            <person name="Fulton L."/>
            <person name="Fulton B."/>
            <person name="Graves T."/>
            <person name="Minx P."/>
            <person name="Sodergren E."/>
            <person name="Birney E."/>
            <person name="Margulies E.H."/>
            <person name="Herrero J."/>
            <person name="Green E.D."/>
            <person name="Haussler D."/>
            <person name="Siepel A."/>
            <person name="Goldman N."/>
            <person name="Pollard K.S."/>
            <person name="Pedersen J.S."/>
            <person name="Lander E.S."/>
            <person name="Kellis M."/>
        </authorList>
    </citation>
    <scope>NUCLEOTIDE SEQUENCE [LARGE SCALE GENOMIC DNA]</scope>
    <source>
        <strain evidence="7 8">Thorbecke inbred</strain>
    </source>
</reference>
<dbReference type="Proteomes" id="UP000001811">
    <property type="component" value="Chromosome 6"/>
</dbReference>
<protein>
    <recommendedName>
        <fullName evidence="9">Proline-rich transmembrane protein 2</fullName>
    </recommendedName>
</protein>
<dbReference type="GeneTree" id="ENSGT00940000161103"/>
<dbReference type="Bgee" id="ENSOCUG00000012883">
    <property type="expression patterns" value="Expressed in brain and 16 other cell types or tissues"/>
</dbReference>
<evidence type="ECO:0000256" key="2">
    <source>
        <dbReference type="ARBA" id="ARBA00006843"/>
    </source>
</evidence>
<dbReference type="PANTHER" id="PTHR14948">
    <property type="entry name" value="NG5"/>
    <property type="match status" value="1"/>
</dbReference>
<accession>G1T498</accession>
<dbReference type="PANTHER" id="PTHR14948:SF20">
    <property type="entry name" value="PROLINE-RICH TRANSMEMBRANE PROTEIN 2"/>
    <property type="match status" value="1"/>
</dbReference>
<keyword evidence="8" id="KW-1185">Reference proteome</keyword>
<keyword evidence="4 6" id="KW-1133">Transmembrane helix</keyword>
<reference evidence="7" key="3">
    <citation type="submission" date="2025-09" db="UniProtKB">
        <authorList>
            <consortium name="Ensembl"/>
        </authorList>
    </citation>
    <scope>IDENTIFICATION</scope>
    <source>
        <strain evidence="7">Thorbecke</strain>
    </source>
</reference>
<evidence type="ECO:0008006" key="9">
    <source>
        <dbReference type="Google" id="ProtNLM"/>
    </source>
</evidence>
<evidence type="ECO:0000256" key="3">
    <source>
        <dbReference type="ARBA" id="ARBA00022692"/>
    </source>
</evidence>
<dbReference type="PaxDb" id="9986-ENSOCUP00000011087"/>
<comment type="similarity">
    <text evidence="2">Belongs to the CD225/Dispanin family.</text>
</comment>
<sequence>MWPVNIVAFAYAVMSRNSLQQGDVDGAQRLGRVAKLLSVVALVGGVLIIIASCVINLGGDFSPAPASCQALPTVGLPSPHTSASPALMETLTMSQLCVP</sequence>
<evidence type="ECO:0000256" key="5">
    <source>
        <dbReference type="ARBA" id="ARBA00023136"/>
    </source>
</evidence>
<dbReference type="InterPro" id="IPR007593">
    <property type="entry name" value="CD225/Dispanin_fam"/>
</dbReference>
<dbReference type="GO" id="GO:0016020">
    <property type="term" value="C:membrane"/>
    <property type="evidence" value="ECO:0007669"/>
    <property type="project" value="UniProtKB-SubCell"/>
</dbReference>
<keyword evidence="5 6" id="KW-0472">Membrane</keyword>
<dbReference type="AlphaFoldDB" id="G1T498"/>
<dbReference type="eggNOG" id="ENOG502S2U1">
    <property type="taxonomic scope" value="Eukaryota"/>
</dbReference>
<comment type="subcellular location">
    <subcellularLocation>
        <location evidence="1">Membrane</location>
    </subcellularLocation>
</comment>
<evidence type="ECO:0000256" key="1">
    <source>
        <dbReference type="ARBA" id="ARBA00004370"/>
    </source>
</evidence>
<dbReference type="InterPro" id="IPR051423">
    <property type="entry name" value="CD225/Dispanin"/>
</dbReference>
<dbReference type="STRING" id="9986.ENSOCUP00000011087"/>
<name>G1T498_RABIT</name>
<organism evidence="7 8">
    <name type="scientific">Oryctolagus cuniculus</name>
    <name type="common">Rabbit</name>
    <dbReference type="NCBI Taxonomy" id="9986"/>
    <lineage>
        <taxon>Eukaryota</taxon>
        <taxon>Metazoa</taxon>
        <taxon>Chordata</taxon>
        <taxon>Craniata</taxon>
        <taxon>Vertebrata</taxon>
        <taxon>Euteleostomi</taxon>
        <taxon>Mammalia</taxon>
        <taxon>Eutheria</taxon>
        <taxon>Euarchontoglires</taxon>
        <taxon>Glires</taxon>
        <taxon>Lagomorpha</taxon>
        <taxon>Leporidae</taxon>
        <taxon>Oryctolagus</taxon>
    </lineage>
</organism>
<evidence type="ECO:0000256" key="4">
    <source>
        <dbReference type="ARBA" id="ARBA00022989"/>
    </source>
</evidence>
<evidence type="ECO:0000313" key="7">
    <source>
        <dbReference type="Ensembl" id="ENSOCUP00000011087.4"/>
    </source>
</evidence>